<gene>
    <name evidence="2" type="ORF">QBC37DRAFT_296784</name>
</gene>
<dbReference type="PANTHER" id="PTHR33112:SF10">
    <property type="entry name" value="TOL"/>
    <property type="match status" value="1"/>
</dbReference>
<sequence length="543" mass="61041">MRLPTRLIDLGPSSEKTDHVRLIETWNLPAPLAAEPYRYIALSYRWGEGNRLLTTKATYSQRQTAIEVQAIPKTIRDAVLVTRRLGIRYLWVDALCIIQDDEQDWKKEAARMGDIYMNALCTIAAHAADHADCGFLQEALERELVVACGGKNSQAFLASKGTYARHHLDRTELSSRGWVMQERILSPRTIHFGKAGALYFETRDKVEHIEVGKESGYRPFPGLRDALGVLDKLQGEQDEAPSLSTLQVNLVPFLTRNNIGEKVTVLMSPDELVYNGWYELVTRYSACLLTENKDKLVALSGIVRKCQQVNKDRYVSGIWLHPDHFHVCLLWLGNGKEPLVTGTGAPSWSWASILGKVQYIHGLGMLEREISHIKSEVKLEAVHPGPGVDNQSDTIEGPAILELSNVVMINREKTGLRFVHFRAGVPWHYSLNKYLNLDKPARIWDIHDDDGERIGWASLDTYPGVSDEFGKPGEFIRASDEGITCFKMAVHDNDRVHTGHNRGYVVMFVVFDEAAGVWKRVGLGQITKRELFDGVEGTTVKLG</sequence>
<evidence type="ECO:0000313" key="3">
    <source>
        <dbReference type="Proteomes" id="UP001301769"/>
    </source>
</evidence>
<feature type="domain" description="Heterokaryon incompatibility" evidence="1">
    <location>
        <begin position="39"/>
        <end position="182"/>
    </location>
</feature>
<name>A0AAN7B506_9PEZI</name>
<evidence type="ECO:0000259" key="1">
    <source>
        <dbReference type="Pfam" id="PF06985"/>
    </source>
</evidence>
<dbReference type="Proteomes" id="UP001301769">
    <property type="component" value="Unassembled WGS sequence"/>
</dbReference>
<dbReference type="InterPro" id="IPR010730">
    <property type="entry name" value="HET"/>
</dbReference>
<dbReference type="Pfam" id="PF06985">
    <property type="entry name" value="HET"/>
    <property type="match status" value="1"/>
</dbReference>
<dbReference type="EMBL" id="MU858245">
    <property type="protein sequence ID" value="KAK4208390.1"/>
    <property type="molecule type" value="Genomic_DNA"/>
</dbReference>
<evidence type="ECO:0000313" key="2">
    <source>
        <dbReference type="EMBL" id="KAK4208390.1"/>
    </source>
</evidence>
<keyword evidence="3" id="KW-1185">Reference proteome</keyword>
<reference evidence="2" key="1">
    <citation type="journal article" date="2023" name="Mol. Phylogenet. Evol.">
        <title>Genome-scale phylogeny and comparative genomics of the fungal order Sordariales.</title>
        <authorList>
            <person name="Hensen N."/>
            <person name="Bonometti L."/>
            <person name="Westerberg I."/>
            <person name="Brannstrom I.O."/>
            <person name="Guillou S."/>
            <person name="Cros-Aarteil S."/>
            <person name="Calhoun S."/>
            <person name="Haridas S."/>
            <person name="Kuo A."/>
            <person name="Mondo S."/>
            <person name="Pangilinan J."/>
            <person name="Riley R."/>
            <person name="LaButti K."/>
            <person name="Andreopoulos B."/>
            <person name="Lipzen A."/>
            <person name="Chen C."/>
            <person name="Yan M."/>
            <person name="Daum C."/>
            <person name="Ng V."/>
            <person name="Clum A."/>
            <person name="Steindorff A."/>
            <person name="Ohm R.A."/>
            <person name="Martin F."/>
            <person name="Silar P."/>
            <person name="Natvig D.O."/>
            <person name="Lalanne C."/>
            <person name="Gautier V."/>
            <person name="Ament-Velasquez S.L."/>
            <person name="Kruys A."/>
            <person name="Hutchinson M.I."/>
            <person name="Powell A.J."/>
            <person name="Barry K."/>
            <person name="Miller A.N."/>
            <person name="Grigoriev I.V."/>
            <person name="Debuchy R."/>
            <person name="Gladieux P."/>
            <person name="Hiltunen Thoren M."/>
            <person name="Johannesson H."/>
        </authorList>
    </citation>
    <scope>NUCLEOTIDE SEQUENCE</scope>
    <source>
        <strain evidence="2">PSN293</strain>
    </source>
</reference>
<proteinExistence type="predicted"/>
<protein>
    <submittedName>
        <fullName evidence="2">Heterokaryon incompatibility protein-domain-containing protein</fullName>
    </submittedName>
</protein>
<dbReference type="PANTHER" id="PTHR33112">
    <property type="entry name" value="DOMAIN PROTEIN, PUTATIVE-RELATED"/>
    <property type="match status" value="1"/>
</dbReference>
<comment type="caution">
    <text evidence="2">The sequence shown here is derived from an EMBL/GenBank/DDBJ whole genome shotgun (WGS) entry which is preliminary data.</text>
</comment>
<accession>A0AAN7B506</accession>
<dbReference type="AlphaFoldDB" id="A0AAN7B506"/>
<organism evidence="2 3">
    <name type="scientific">Rhypophila decipiens</name>
    <dbReference type="NCBI Taxonomy" id="261697"/>
    <lineage>
        <taxon>Eukaryota</taxon>
        <taxon>Fungi</taxon>
        <taxon>Dikarya</taxon>
        <taxon>Ascomycota</taxon>
        <taxon>Pezizomycotina</taxon>
        <taxon>Sordariomycetes</taxon>
        <taxon>Sordariomycetidae</taxon>
        <taxon>Sordariales</taxon>
        <taxon>Naviculisporaceae</taxon>
        <taxon>Rhypophila</taxon>
    </lineage>
</organism>
<reference evidence="2" key="2">
    <citation type="submission" date="2023-05" db="EMBL/GenBank/DDBJ databases">
        <authorList>
            <consortium name="Lawrence Berkeley National Laboratory"/>
            <person name="Steindorff A."/>
            <person name="Hensen N."/>
            <person name="Bonometti L."/>
            <person name="Westerberg I."/>
            <person name="Brannstrom I.O."/>
            <person name="Guillou S."/>
            <person name="Cros-Aarteil S."/>
            <person name="Calhoun S."/>
            <person name="Haridas S."/>
            <person name="Kuo A."/>
            <person name="Mondo S."/>
            <person name="Pangilinan J."/>
            <person name="Riley R."/>
            <person name="Labutti K."/>
            <person name="Andreopoulos B."/>
            <person name="Lipzen A."/>
            <person name="Chen C."/>
            <person name="Yanf M."/>
            <person name="Daum C."/>
            <person name="Ng V."/>
            <person name="Clum A."/>
            <person name="Ohm R."/>
            <person name="Martin F."/>
            <person name="Silar P."/>
            <person name="Natvig D."/>
            <person name="Lalanne C."/>
            <person name="Gautier V."/>
            <person name="Ament-Velasquez S.L."/>
            <person name="Kruys A."/>
            <person name="Hutchinson M.I."/>
            <person name="Powell A.J."/>
            <person name="Barry K."/>
            <person name="Miller A.N."/>
            <person name="Grigoriev I.V."/>
            <person name="Debuchy R."/>
            <person name="Gladieux P."/>
            <person name="Thoren M.H."/>
            <person name="Johannesson H."/>
        </authorList>
    </citation>
    <scope>NUCLEOTIDE SEQUENCE</scope>
    <source>
        <strain evidence="2">PSN293</strain>
    </source>
</reference>